<reference evidence="1" key="1">
    <citation type="journal article" date="2020" name="mSystems">
        <title>Genome- and Community-Level Interaction Insights into Carbon Utilization and Element Cycling Functions of Hydrothermarchaeota in Hydrothermal Sediment.</title>
        <authorList>
            <person name="Zhou Z."/>
            <person name="Liu Y."/>
            <person name="Xu W."/>
            <person name="Pan J."/>
            <person name="Luo Z.H."/>
            <person name="Li M."/>
        </authorList>
    </citation>
    <scope>NUCLEOTIDE SEQUENCE [LARGE SCALE GENOMIC DNA]</scope>
    <source>
        <strain evidence="1">SpSt-1217</strain>
    </source>
</reference>
<dbReference type="AlphaFoldDB" id="A0A831LY47"/>
<dbReference type="Proteomes" id="UP000886047">
    <property type="component" value="Unassembled WGS sequence"/>
</dbReference>
<sequence>MIKKYNSVFTGILLFLSVVCFSQVKLSKLISDGMVLQRNTKNPVAVRCGWADNPGEANSYNKEGLPTAPFRTDNW</sequence>
<dbReference type="EMBL" id="DSDK01000538">
    <property type="protein sequence ID" value="HDR51926.1"/>
    <property type="molecule type" value="Genomic_DNA"/>
</dbReference>
<protein>
    <submittedName>
        <fullName evidence="1">Uncharacterized protein</fullName>
    </submittedName>
</protein>
<organism evidence="1">
    <name type="scientific">Mariniphaga anaerophila</name>
    <dbReference type="NCBI Taxonomy" id="1484053"/>
    <lineage>
        <taxon>Bacteria</taxon>
        <taxon>Pseudomonadati</taxon>
        <taxon>Bacteroidota</taxon>
        <taxon>Bacteroidia</taxon>
        <taxon>Marinilabiliales</taxon>
        <taxon>Prolixibacteraceae</taxon>
        <taxon>Mariniphaga</taxon>
    </lineage>
</organism>
<accession>A0A831LY47</accession>
<evidence type="ECO:0000313" key="1">
    <source>
        <dbReference type="EMBL" id="HDR51926.1"/>
    </source>
</evidence>
<name>A0A831LY47_9BACT</name>
<proteinExistence type="predicted"/>
<comment type="caution">
    <text evidence="1">The sequence shown here is derived from an EMBL/GenBank/DDBJ whole genome shotgun (WGS) entry which is preliminary data.</text>
</comment>
<gene>
    <name evidence="1" type="ORF">ENN90_09975</name>
</gene>